<reference evidence="2 3" key="1">
    <citation type="submission" date="2018-11" db="EMBL/GenBank/DDBJ databases">
        <authorList>
            <consortium name="Pathogen Informatics"/>
        </authorList>
    </citation>
    <scope>NUCLEOTIDE SEQUENCE [LARGE SCALE GENOMIC DNA]</scope>
</reference>
<dbReference type="AlphaFoldDB" id="A0A3P7IQU3"/>
<gene>
    <name evidence="2" type="ORF">SVUK_LOCUS1765</name>
</gene>
<dbReference type="PANTHER" id="PTHR35015">
    <property type="entry name" value="PROTEIN CBR-OSM-7-RELATED"/>
    <property type="match status" value="1"/>
</dbReference>
<dbReference type="GO" id="GO:0045747">
    <property type="term" value="P:positive regulation of Notch signaling pathway"/>
    <property type="evidence" value="ECO:0007669"/>
    <property type="project" value="TreeGrafter"/>
</dbReference>
<dbReference type="OrthoDB" id="5816579at2759"/>
<evidence type="ECO:0000313" key="2">
    <source>
        <dbReference type="EMBL" id="VDM66767.1"/>
    </source>
</evidence>
<dbReference type="PANTHER" id="PTHR35015:SF4">
    <property type="entry name" value="PROTEIN CBR-OSM-7"/>
    <property type="match status" value="1"/>
</dbReference>
<dbReference type="Proteomes" id="UP000270094">
    <property type="component" value="Unassembled WGS sequence"/>
</dbReference>
<organism evidence="2 3">
    <name type="scientific">Strongylus vulgaris</name>
    <name type="common">Blood worm</name>
    <dbReference type="NCBI Taxonomy" id="40348"/>
    <lineage>
        <taxon>Eukaryota</taxon>
        <taxon>Metazoa</taxon>
        <taxon>Ecdysozoa</taxon>
        <taxon>Nematoda</taxon>
        <taxon>Chromadorea</taxon>
        <taxon>Rhabditida</taxon>
        <taxon>Rhabditina</taxon>
        <taxon>Rhabditomorpha</taxon>
        <taxon>Strongyloidea</taxon>
        <taxon>Strongylidae</taxon>
        <taxon>Strongylus</taxon>
    </lineage>
</organism>
<accession>A0A3P7IQU3</accession>
<dbReference type="EMBL" id="UYYB01003682">
    <property type="protein sequence ID" value="VDM66767.1"/>
    <property type="molecule type" value="Genomic_DNA"/>
</dbReference>
<keyword evidence="3" id="KW-1185">Reference proteome</keyword>
<feature type="region of interest" description="Disordered" evidence="1">
    <location>
        <begin position="74"/>
        <end position="101"/>
    </location>
</feature>
<dbReference type="GO" id="GO:0005615">
    <property type="term" value="C:extracellular space"/>
    <property type="evidence" value="ECO:0007669"/>
    <property type="project" value="TreeGrafter"/>
</dbReference>
<name>A0A3P7IQU3_STRVU</name>
<sequence length="163" mass="17945">AINSLTAEPVKIIRDPAKLVSGASDNAEDENRRHTVSRARVHQANTFPVVHSDAVYGAEDNTFKVRKFDGLTDSGGVLHRPRSRSPFTKPGLWEPNPDDPHNRDHANKFFYQPRSVTADWLNGQVTWGAHWAVPAASVGGTDGFSAVHFPTIGSFLNIPDDYD</sequence>
<proteinExistence type="predicted"/>
<dbReference type="InterPro" id="IPR053124">
    <property type="entry name" value="Notch_signaling_modulators"/>
</dbReference>
<feature type="non-terminal residue" evidence="2">
    <location>
        <position position="1"/>
    </location>
</feature>
<dbReference type="GO" id="GO:0005112">
    <property type="term" value="F:Notch binding"/>
    <property type="evidence" value="ECO:0007669"/>
    <property type="project" value="TreeGrafter"/>
</dbReference>
<evidence type="ECO:0000256" key="1">
    <source>
        <dbReference type="SAM" id="MobiDB-lite"/>
    </source>
</evidence>
<evidence type="ECO:0000313" key="3">
    <source>
        <dbReference type="Proteomes" id="UP000270094"/>
    </source>
</evidence>
<protein>
    <submittedName>
        <fullName evidence="2">Uncharacterized protein</fullName>
    </submittedName>
</protein>